<feature type="binding site" evidence="4">
    <location>
        <begin position="18"/>
        <end position="21"/>
    </location>
    <ligand>
        <name>substrate</name>
    </ligand>
</feature>
<feature type="binding site" evidence="4">
    <location>
        <begin position="200"/>
        <end position="201"/>
    </location>
    <ligand>
        <name>substrate</name>
    </ligand>
</feature>
<keyword evidence="6" id="KW-1185">Reference proteome</keyword>
<name>F2KRY1_ARCVS</name>
<dbReference type="NCBIfam" id="TIGR00511">
    <property type="entry name" value="ribulose_e2b2"/>
    <property type="match status" value="1"/>
</dbReference>
<evidence type="ECO:0000256" key="1">
    <source>
        <dbReference type="ARBA" id="ARBA00009229"/>
    </source>
</evidence>
<dbReference type="EMBL" id="CP002588">
    <property type="protein sequence ID" value="AEA46822.1"/>
    <property type="molecule type" value="Genomic_DNA"/>
</dbReference>
<comment type="similarity">
    <text evidence="1 4">Belongs to the eIF-2B alpha/beta/delta subunits family. R15P isomerase subfamily.</text>
</comment>
<comment type="caution">
    <text evidence="4">Lacks conserved residue(s) required for the propagation of feature annotation.</text>
</comment>
<evidence type="ECO:0000313" key="5">
    <source>
        <dbReference type="EMBL" id="AEA46822.1"/>
    </source>
</evidence>
<sequence>MYQIVEEAAEKIRTMEVRGAARIAKFAAETLKKFAEAVESNFDENMNKAAEILLNTRPTAVSLYNAINYVMRYEGENDAEKRENAVKRAEEFIRWVETAHERIGKIGARRIRKNSVVMTHCNSSAALAVIKEAFREGRVAEVFATESRPRLQGHLTVRELSNAGIPATLIVDSAVRYFIEDVDYVVVGADTITANGALINKIGTSQIALAAKEARVPFMVAAETYKFSPKTLFGELVVIEERDASEVAPPEILSLKGVRVRNPAFDATPREYIDVIITEIGAIPPEMAYLVIKERLGYAVFEEGELKISPKHFD</sequence>
<dbReference type="GO" id="GO:0046523">
    <property type="term" value="F:S-methyl-5-thioribose-1-phosphate isomerase activity"/>
    <property type="evidence" value="ECO:0007669"/>
    <property type="project" value="TreeGrafter"/>
</dbReference>
<dbReference type="HAMAP" id="MF_02230">
    <property type="entry name" value="R15P_isomerase"/>
    <property type="match status" value="1"/>
</dbReference>
<dbReference type="STRING" id="693661.Arcve_0806"/>
<dbReference type="Gene3D" id="3.40.50.10470">
    <property type="entry name" value="Translation initiation factor eif-2b, domain 2"/>
    <property type="match status" value="1"/>
</dbReference>
<dbReference type="InterPro" id="IPR011559">
    <property type="entry name" value="Initiation_fac_2B_a/b/d"/>
</dbReference>
<dbReference type="Pfam" id="PF01008">
    <property type="entry name" value="IF-2B"/>
    <property type="match status" value="1"/>
</dbReference>
<dbReference type="InterPro" id="IPR042529">
    <property type="entry name" value="IF_2B-like_C"/>
</dbReference>
<dbReference type="GO" id="GO:0019323">
    <property type="term" value="P:pentose catabolic process"/>
    <property type="evidence" value="ECO:0007669"/>
    <property type="project" value="UniProtKB-UniRule"/>
</dbReference>
<reference evidence="5 6" key="1">
    <citation type="submission" date="2011-03" db="EMBL/GenBank/DDBJ databases">
        <title>The complete genome of Archaeoglobus veneficus SNP6.</title>
        <authorList>
            <consortium name="US DOE Joint Genome Institute (JGI-PGF)"/>
            <person name="Lucas S."/>
            <person name="Copeland A."/>
            <person name="Lapidus A."/>
            <person name="Bruce D."/>
            <person name="Goodwin L."/>
            <person name="Pitluck S."/>
            <person name="Kyrpides N."/>
            <person name="Mavromatis K."/>
            <person name="Pagani I."/>
            <person name="Ivanova N."/>
            <person name="Mikhailova N."/>
            <person name="Lu M."/>
            <person name="Detter J.C."/>
            <person name="Tapia R."/>
            <person name="Han C."/>
            <person name="Land M."/>
            <person name="Hauser L."/>
            <person name="Markowitz V."/>
            <person name="Cheng J.-F."/>
            <person name="Hugenholtz P."/>
            <person name="Woyke T."/>
            <person name="Wu D."/>
            <person name="Spring S."/>
            <person name="Brambilla E."/>
            <person name="Klenk H.-P."/>
            <person name="Eisen J.A."/>
        </authorList>
    </citation>
    <scope>NUCLEOTIDE SEQUENCE [LARGE SCALE GENOMIC DNA]</scope>
    <source>
        <strain>SNP6</strain>
    </source>
</reference>
<dbReference type="KEGG" id="ave:Arcve_0806"/>
<keyword evidence="3 4" id="KW-0119">Carbohydrate metabolism</keyword>
<dbReference type="Proteomes" id="UP000008136">
    <property type="component" value="Chromosome"/>
</dbReference>
<evidence type="ECO:0000256" key="2">
    <source>
        <dbReference type="ARBA" id="ARBA00023235"/>
    </source>
</evidence>
<dbReference type="Gene3D" id="1.20.120.420">
    <property type="entry name" value="translation initiation factor eif-2b, domain 1"/>
    <property type="match status" value="1"/>
</dbReference>
<dbReference type="GO" id="GO:0003743">
    <property type="term" value="F:translation initiation factor activity"/>
    <property type="evidence" value="ECO:0007669"/>
    <property type="project" value="UniProtKB-KW"/>
</dbReference>
<evidence type="ECO:0000256" key="3">
    <source>
        <dbReference type="ARBA" id="ARBA00023277"/>
    </source>
</evidence>
<dbReference type="GO" id="GO:0043917">
    <property type="term" value="F:ribose 1,5-bisphosphate isomerase activity"/>
    <property type="evidence" value="ECO:0007669"/>
    <property type="project" value="UniProtKB-UniRule"/>
</dbReference>
<comment type="function">
    <text evidence="4">Catalyzes the isomerization of ribose 1,5-bisphosphate (R15P) to ribulose 1,5-bisphosphate (RuBP), the CO(2) acceptor and substrate for RubisCO. Functions in an archaeal AMP degradation pathway, together with AMP phosphorylase and RubisCO.</text>
</comment>
<dbReference type="PANTHER" id="PTHR43475:SF2">
    <property type="entry name" value="RIBOSE 1,5-BISPHOSPHATE ISOMERASE"/>
    <property type="match status" value="1"/>
</dbReference>
<dbReference type="GO" id="GO:0019509">
    <property type="term" value="P:L-methionine salvage from methylthioadenosine"/>
    <property type="evidence" value="ECO:0007669"/>
    <property type="project" value="TreeGrafter"/>
</dbReference>
<feature type="binding site" evidence="4">
    <location>
        <position position="226"/>
    </location>
    <ligand>
        <name>substrate</name>
    </ligand>
</feature>
<proteinExistence type="inferred from homology"/>
<dbReference type="SUPFAM" id="SSF100950">
    <property type="entry name" value="NagB/RpiA/CoA transferase-like"/>
    <property type="match status" value="1"/>
</dbReference>
<dbReference type="NCBIfam" id="TIGR00524">
    <property type="entry name" value="eIF-2B_rel"/>
    <property type="match status" value="1"/>
</dbReference>
<dbReference type="HOGENOM" id="CLU_016218_2_1_2"/>
<organism evidence="5 6">
    <name type="scientific">Archaeoglobus veneficus (strain DSM 11195 / SNP6)</name>
    <dbReference type="NCBI Taxonomy" id="693661"/>
    <lineage>
        <taxon>Archaea</taxon>
        <taxon>Methanobacteriati</taxon>
        <taxon>Methanobacteriota</taxon>
        <taxon>Archaeoglobi</taxon>
        <taxon>Archaeoglobales</taxon>
        <taxon>Archaeoglobaceae</taxon>
        <taxon>Archaeoglobus</taxon>
    </lineage>
</organism>
<dbReference type="OrthoDB" id="27639at2157"/>
<feature type="binding site" evidence="4">
    <location>
        <position position="57"/>
    </location>
    <ligand>
        <name>substrate</name>
    </ligand>
</feature>
<keyword evidence="2 4" id="KW-0413">Isomerase</keyword>
<keyword evidence="5" id="KW-0396">Initiation factor</keyword>
<accession>F2KRY1</accession>
<dbReference type="AlphaFoldDB" id="F2KRY1"/>
<dbReference type="EC" id="5.3.1.29" evidence="4"/>
<dbReference type="eggNOG" id="arCOG01124">
    <property type="taxonomic scope" value="Archaea"/>
</dbReference>
<dbReference type="InterPro" id="IPR027363">
    <property type="entry name" value="M1Pi_N"/>
</dbReference>
<gene>
    <name evidence="5" type="ordered locus">Arcve_0806</name>
</gene>
<feature type="active site" description="Proton donor" evidence="4">
    <location>
        <position position="190"/>
    </location>
</feature>
<dbReference type="InterPro" id="IPR000649">
    <property type="entry name" value="IF-2B-related"/>
</dbReference>
<evidence type="ECO:0000256" key="4">
    <source>
        <dbReference type="HAMAP-Rule" id="MF_02230"/>
    </source>
</evidence>
<dbReference type="RefSeq" id="WP_013683494.1">
    <property type="nucleotide sequence ID" value="NC_015320.1"/>
</dbReference>
<evidence type="ECO:0000313" key="6">
    <source>
        <dbReference type="Proteomes" id="UP000008136"/>
    </source>
</evidence>
<dbReference type="InterPro" id="IPR005250">
    <property type="entry name" value="R15Pi"/>
</dbReference>
<dbReference type="GeneID" id="10393909"/>
<dbReference type="FunFam" id="3.40.50.10470:FF:000019">
    <property type="entry name" value="Ribose 1,5-bisphosphate isomerase"/>
    <property type="match status" value="1"/>
</dbReference>
<comment type="miscellaneous">
    <text evidence="4">Reaction proceeds via a cis-phosphoenolate intermediate.</text>
</comment>
<comment type="catalytic activity">
    <reaction evidence="4">
        <text>alpha-D-ribose 1,5-bisphosphate = D-ribulose 1,5-bisphosphate</text>
        <dbReference type="Rhea" id="RHEA:32243"/>
        <dbReference type="ChEBI" id="CHEBI:57870"/>
        <dbReference type="ChEBI" id="CHEBI:68688"/>
        <dbReference type="EC" id="5.3.1.29"/>
    </reaction>
</comment>
<feature type="active site" description="Proton acceptor" evidence="4">
    <location>
        <position position="121"/>
    </location>
</feature>
<dbReference type="InterPro" id="IPR037171">
    <property type="entry name" value="NagB/RpiA_transferase-like"/>
</dbReference>
<keyword evidence="5" id="KW-0648">Protein biosynthesis</keyword>
<protein>
    <recommendedName>
        <fullName evidence="4">Ribose 1,5-bisphosphate isomerase</fullName>
        <shortName evidence="4">R15P isomerase</shortName>
        <shortName evidence="4">R15Pi</shortName>
        <ecNumber evidence="4">5.3.1.29</ecNumber>
    </recommendedName>
    <alternativeName>
        <fullName evidence="4">Ribulose 1,5-bisphosphate synthase</fullName>
        <shortName evidence="4">RuBP synthase</shortName>
    </alternativeName>
</protein>
<dbReference type="PANTHER" id="PTHR43475">
    <property type="entry name" value="METHYLTHIORIBOSE-1-PHOSPHATE ISOMERASE"/>
    <property type="match status" value="1"/>
</dbReference>